<keyword evidence="10" id="KW-0998">Cell outer membrane</keyword>
<evidence type="ECO:0000256" key="5">
    <source>
        <dbReference type="ARBA" id="ARBA00022692"/>
    </source>
</evidence>
<dbReference type="InterPro" id="IPR033900">
    <property type="entry name" value="Gram_neg_porin_domain"/>
</dbReference>
<evidence type="ECO:0000259" key="12">
    <source>
        <dbReference type="Pfam" id="PF13609"/>
    </source>
</evidence>
<evidence type="ECO:0000256" key="6">
    <source>
        <dbReference type="ARBA" id="ARBA00022729"/>
    </source>
</evidence>
<dbReference type="InterPro" id="IPR023614">
    <property type="entry name" value="Porin_dom_sf"/>
</dbReference>
<dbReference type="AlphaFoldDB" id="B1Y5H6"/>
<evidence type="ECO:0000256" key="1">
    <source>
        <dbReference type="ARBA" id="ARBA00004571"/>
    </source>
</evidence>
<comment type="subunit">
    <text evidence="2">Homotrimer.</text>
</comment>
<evidence type="ECO:0000256" key="10">
    <source>
        <dbReference type="ARBA" id="ARBA00023237"/>
    </source>
</evidence>
<keyword evidence="5" id="KW-0812">Transmembrane</keyword>
<evidence type="ECO:0000313" key="13">
    <source>
        <dbReference type="EMBL" id="ACB34688.1"/>
    </source>
</evidence>
<dbReference type="GO" id="GO:0009279">
    <property type="term" value="C:cell outer membrane"/>
    <property type="evidence" value="ECO:0007669"/>
    <property type="project" value="UniProtKB-SubCell"/>
</dbReference>
<dbReference type="GO" id="GO:0046930">
    <property type="term" value="C:pore complex"/>
    <property type="evidence" value="ECO:0007669"/>
    <property type="project" value="UniProtKB-KW"/>
</dbReference>
<dbReference type="PANTHER" id="PTHR34501:SF9">
    <property type="entry name" value="MAJOR OUTER MEMBRANE PROTEIN P.IA"/>
    <property type="match status" value="1"/>
</dbReference>
<proteinExistence type="predicted"/>
<dbReference type="eggNOG" id="COG3203">
    <property type="taxonomic scope" value="Bacteria"/>
</dbReference>
<feature type="signal peptide" evidence="11">
    <location>
        <begin position="1"/>
        <end position="20"/>
    </location>
</feature>
<reference evidence="13 14" key="1">
    <citation type="submission" date="2008-03" db="EMBL/GenBank/DDBJ databases">
        <title>Complete sequence of Leptothrix cholodnii SP-6.</title>
        <authorList>
            <consortium name="US DOE Joint Genome Institute"/>
            <person name="Copeland A."/>
            <person name="Lucas S."/>
            <person name="Lapidus A."/>
            <person name="Glavina del Rio T."/>
            <person name="Dalin E."/>
            <person name="Tice H."/>
            <person name="Bruce D."/>
            <person name="Goodwin L."/>
            <person name="Pitluck S."/>
            <person name="Chertkov O."/>
            <person name="Brettin T."/>
            <person name="Detter J.C."/>
            <person name="Han C."/>
            <person name="Kuske C.R."/>
            <person name="Schmutz J."/>
            <person name="Larimer F."/>
            <person name="Land M."/>
            <person name="Hauser L."/>
            <person name="Kyrpides N."/>
            <person name="Lykidis A."/>
            <person name="Emerson D."/>
            <person name="Richardson P."/>
        </authorList>
    </citation>
    <scope>NUCLEOTIDE SEQUENCE [LARGE SCALE GENOMIC DNA]</scope>
    <source>
        <strain evidence="14">ATCC 51168 / LMG 8142 / SP-6</strain>
    </source>
</reference>
<evidence type="ECO:0000313" key="14">
    <source>
        <dbReference type="Proteomes" id="UP000001693"/>
    </source>
</evidence>
<dbReference type="PANTHER" id="PTHR34501">
    <property type="entry name" value="PROTEIN YDDL-RELATED"/>
    <property type="match status" value="1"/>
</dbReference>
<dbReference type="InterPro" id="IPR050298">
    <property type="entry name" value="Gram-neg_bact_OMP"/>
</dbReference>
<evidence type="ECO:0000256" key="9">
    <source>
        <dbReference type="ARBA" id="ARBA00023136"/>
    </source>
</evidence>
<comment type="subcellular location">
    <subcellularLocation>
        <location evidence="1">Cell outer membrane</location>
        <topology evidence="1">Multi-pass membrane protein</topology>
    </subcellularLocation>
</comment>
<evidence type="ECO:0000256" key="3">
    <source>
        <dbReference type="ARBA" id="ARBA00022448"/>
    </source>
</evidence>
<feature type="domain" description="Porin" evidence="12">
    <location>
        <begin position="8"/>
        <end position="327"/>
    </location>
</feature>
<dbReference type="KEGG" id="lch:Lcho_2423"/>
<dbReference type="SUPFAM" id="SSF56935">
    <property type="entry name" value="Porins"/>
    <property type="match status" value="1"/>
</dbReference>
<keyword evidence="4" id="KW-1134">Transmembrane beta strand</keyword>
<evidence type="ECO:0000256" key="8">
    <source>
        <dbReference type="ARBA" id="ARBA00023114"/>
    </source>
</evidence>
<organism evidence="13 14">
    <name type="scientific">Leptothrix cholodnii (strain ATCC 51168 / LMG 8142 / SP-6)</name>
    <name type="common">Leptothrix discophora (strain SP-6)</name>
    <dbReference type="NCBI Taxonomy" id="395495"/>
    <lineage>
        <taxon>Bacteria</taxon>
        <taxon>Pseudomonadati</taxon>
        <taxon>Pseudomonadota</taxon>
        <taxon>Betaproteobacteria</taxon>
        <taxon>Burkholderiales</taxon>
        <taxon>Sphaerotilaceae</taxon>
        <taxon>Leptothrix</taxon>
    </lineage>
</organism>
<keyword evidence="14" id="KW-1185">Reference proteome</keyword>
<keyword evidence="8" id="KW-0626">Porin</keyword>
<protein>
    <submittedName>
        <fullName evidence="13">Porin, gram-negative type</fullName>
    </submittedName>
</protein>
<evidence type="ECO:0000256" key="2">
    <source>
        <dbReference type="ARBA" id="ARBA00011233"/>
    </source>
</evidence>
<keyword evidence="3" id="KW-0813">Transport</keyword>
<sequence length="357" mass="36535" precursor="true">MNKNAITLALLATVVAPAMAQSTVSVSGIADAGLRSVSNSGLASVRSMVSGANATSRLVIRGTEDLGNGNSAGFHLEHGLALTNGTAASSTQFWDRRSTVSLASKTAGELRLGRDFVPSYSNWSRYDPFSHVGAASAGNFVSATPTGPIRSAFGSNGNTTVRANSAFQYLLPGGLGGLEGGLMLTAAGARSAADGQNKVTGLRLGWAGGPMGVSAASTTTENDLTTSGRFTDRALGASYDLGMVRVSAVVRQFKQAGAKQTNQLIGAWIPVGQGEIKASWQRADLAGQVGATVIDANDARQIGLGYVHNLSRRTALYTTYSRITNSGASVRVVPGGTSGMAAGGTSKGFEAGVRHNF</sequence>
<keyword evidence="6 11" id="KW-0732">Signal</keyword>
<gene>
    <name evidence="13" type="ordered locus">Lcho_2423</name>
</gene>
<evidence type="ECO:0000256" key="7">
    <source>
        <dbReference type="ARBA" id="ARBA00023065"/>
    </source>
</evidence>
<evidence type="ECO:0000256" key="11">
    <source>
        <dbReference type="SAM" id="SignalP"/>
    </source>
</evidence>
<dbReference type="CDD" id="cd00342">
    <property type="entry name" value="gram_neg_porins"/>
    <property type="match status" value="1"/>
</dbReference>
<dbReference type="GO" id="GO:0006811">
    <property type="term" value="P:monoatomic ion transport"/>
    <property type="evidence" value="ECO:0007669"/>
    <property type="project" value="UniProtKB-KW"/>
</dbReference>
<dbReference type="Proteomes" id="UP000001693">
    <property type="component" value="Chromosome"/>
</dbReference>
<keyword evidence="9" id="KW-0472">Membrane</keyword>
<dbReference type="RefSeq" id="WP_012347444.1">
    <property type="nucleotide sequence ID" value="NC_010524.1"/>
</dbReference>
<keyword evidence="7" id="KW-0406">Ion transport</keyword>
<name>B1Y5H6_LEPCP</name>
<dbReference type="STRING" id="395495.Lcho_2423"/>
<dbReference type="Pfam" id="PF13609">
    <property type="entry name" value="Porin_4"/>
    <property type="match status" value="1"/>
</dbReference>
<dbReference type="HOGENOM" id="CLU_038238_1_1_4"/>
<dbReference type="Gene3D" id="2.40.160.10">
    <property type="entry name" value="Porin"/>
    <property type="match status" value="1"/>
</dbReference>
<dbReference type="EMBL" id="CP001013">
    <property type="protein sequence ID" value="ACB34688.1"/>
    <property type="molecule type" value="Genomic_DNA"/>
</dbReference>
<evidence type="ECO:0000256" key="4">
    <source>
        <dbReference type="ARBA" id="ARBA00022452"/>
    </source>
</evidence>
<feature type="chain" id="PRO_5002771184" evidence="11">
    <location>
        <begin position="21"/>
        <end position="357"/>
    </location>
</feature>
<dbReference type="GO" id="GO:0015288">
    <property type="term" value="F:porin activity"/>
    <property type="evidence" value="ECO:0007669"/>
    <property type="project" value="UniProtKB-KW"/>
</dbReference>
<accession>B1Y5H6</accession>